<evidence type="ECO:0000313" key="3">
    <source>
        <dbReference type="Proteomes" id="UP000886611"/>
    </source>
</evidence>
<feature type="region of interest" description="Disordered" evidence="1">
    <location>
        <begin position="205"/>
        <end position="230"/>
    </location>
</feature>
<evidence type="ECO:0000313" key="2">
    <source>
        <dbReference type="EMBL" id="KAG2458210.1"/>
    </source>
</evidence>
<reference evidence="2 3" key="1">
    <citation type="journal article" date="2021" name="Cell">
        <title>Tracing the genetic footprints of vertebrate landing in non-teleost ray-finned fishes.</title>
        <authorList>
            <person name="Bi X."/>
            <person name="Wang K."/>
            <person name="Yang L."/>
            <person name="Pan H."/>
            <person name="Jiang H."/>
            <person name="Wei Q."/>
            <person name="Fang M."/>
            <person name="Yu H."/>
            <person name="Zhu C."/>
            <person name="Cai Y."/>
            <person name="He Y."/>
            <person name="Gan X."/>
            <person name="Zeng H."/>
            <person name="Yu D."/>
            <person name="Zhu Y."/>
            <person name="Jiang H."/>
            <person name="Qiu Q."/>
            <person name="Yang H."/>
            <person name="Zhang Y.E."/>
            <person name="Wang W."/>
            <person name="Zhu M."/>
            <person name="He S."/>
            <person name="Zhang G."/>
        </authorList>
    </citation>
    <scope>NUCLEOTIDE SEQUENCE [LARGE SCALE GENOMIC DNA]</scope>
    <source>
        <strain evidence="2">Bchr_013</strain>
    </source>
</reference>
<feature type="non-terminal residue" evidence="2">
    <location>
        <position position="391"/>
    </location>
</feature>
<gene>
    <name evidence="2" type="primary">Ctnnd2_2</name>
    <name evidence="2" type="ORF">GTO96_0017746</name>
</gene>
<evidence type="ECO:0000256" key="1">
    <source>
        <dbReference type="SAM" id="MobiDB-lite"/>
    </source>
</evidence>
<name>A0A8X7WY23_POLSE</name>
<accession>A0A8X7WY23</accession>
<dbReference type="Proteomes" id="UP000886611">
    <property type="component" value="Unassembled WGS sequence"/>
</dbReference>
<proteinExistence type="predicted"/>
<keyword evidence="3" id="KW-1185">Reference proteome</keyword>
<comment type="caution">
    <text evidence="2">The sequence shown here is derived from an EMBL/GenBank/DDBJ whole genome shotgun (WGS) entry which is preliminary data.</text>
</comment>
<feature type="region of interest" description="Disordered" evidence="1">
    <location>
        <begin position="100"/>
        <end position="121"/>
    </location>
</feature>
<feature type="non-terminal residue" evidence="2">
    <location>
        <position position="1"/>
    </location>
</feature>
<organism evidence="2 3">
    <name type="scientific">Polypterus senegalus</name>
    <name type="common">Senegal bichir</name>
    <dbReference type="NCBI Taxonomy" id="55291"/>
    <lineage>
        <taxon>Eukaryota</taxon>
        <taxon>Metazoa</taxon>
        <taxon>Chordata</taxon>
        <taxon>Craniata</taxon>
        <taxon>Vertebrata</taxon>
        <taxon>Euteleostomi</taxon>
        <taxon>Actinopterygii</taxon>
        <taxon>Polypteriformes</taxon>
        <taxon>Polypteridae</taxon>
        <taxon>Polypterus</taxon>
    </lineage>
</organism>
<dbReference type="EMBL" id="JAATIS010007298">
    <property type="protein sequence ID" value="KAG2458210.1"/>
    <property type="molecule type" value="Genomic_DNA"/>
</dbReference>
<sequence>MLLHTKTKRNLNLVVLAQAVPANLNPQILLKKGPSLLSQSALQLNSNPEGSFQYTASYHSNQTLALSDSSTAQLPSRSGQVGGAVHSYNQVTSSRAAHLAGSEPSHPQTRDSFVPSHGSAFHLPDSQHTSTIYYSSSTLPAQRVSSPLSMQVGSPTKLQRVGSASENSAYATTQRVSSPKQSPSRLAKSYSTSSPINIVVSSSGLSSSPIRVASPPTVQTGHSSSSPIHQISSTVGSYATLSPTKRLVHTSDQYKHSHDLYATATLQRPGSLAGSRASYSSQHSHLGSELRTLQSPEHHIDPIYEDRVYQKPPMRSLSQSQGEPLPPGHVGTYRTSTGNFQNDRQLLCVTLSPVCPHVLVLSHCIPFICVCPHCHNHHLCTEALTTPGEFS</sequence>
<protein>
    <submittedName>
        <fullName evidence="2">CTND2 protein</fullName>
    </submittedName>
</protein>
<dbReference type="AlphaFoldDB" id="A0A8X7WY23"/>
<feature type="region of interest" description="Disordered" evidence="1">
    <location>
        <begin position="144"/>
        <end position="191"/>
    </location>
</feature>